<dbReference type="SUPFAM" id="SSF53850">
    <property type="entry name" value="Periplasmic binding protein-like II"/>
    <property type="match status" value="1"/>
</dbReference>
<organism evidence="3 4">
    <name type="scientific">Spongiactinospora gelatinilytica</name>
    <dbReference type="NCBI Taxonomy" id="2666298"/>
    <lineage>
        <taxon>Bacteria</taxon>
        <taxon>Bacillati</taxon>
        <taxon>Actinomycetota</taxon>
        <taxon>Actinomycetes</taxon>
        <taxon>Streptosporangiales</taxon>
        <taxon>Streptosporangiaceae</taxon>
        <taxon>Spongiactinospora</taxon>
    </lineage>
</organism>
<feature type="chain" id="PRO_5015864676" evidence="1">
    <location>
        <begin position="25"/>
        <end position="328"/>
    </location>
</feature>
<dbReference type="PROSITE" id="PS51318">
    <property type="entry name" value="TAT"/>
    <property type="match status" value="1"/>
</dbReference>
<protein>
    <submittedName>
        <fullName evidence="3">Sulfonate ABC transporter substrate-binding protein</fullName>
    </submittedName>
</protein>
<proteinExistence type="predicted"/>
<dbReference type="InterPro" id="IPR006311">
    <property type="entry name" value="TAT_signal"/>
</dbReference>
<name>A0A2W2FZJ3_9ACTN</name>
<feature type="signal peptide" evidence="1">
    <location>
        <begin position="1"/>
        <end position="24"/>
    </location>
</feature>
<dbReference type="Pfam" id="PF09084">
    <property type="entry name" value="NMT1"/>
    <property type="match status" value="1"/>
</dbReference>
<evidence type="ECO:0000313" key="4">
    <source>
        <dbReference type="Proteomes" id="UP000248544"/>
    </source>
</evidence>
<reference evidence="3 4" key="1">
    <citation type="submission" date="2018-01" db="EMBL/GenBank/DDBJ databases">
        <title>Draft genome sequence of Sphaerisporangium sp. 7K107.</title>
        <authorList>
            <person name="Sahin N."/>
            <person name="Saygin H."/>
            <person name="Ay H."/>
        </authorList>
    </citation>
    <scope>NUCLEOTIDE SEQUENCE [LARGE SCALE GENOMIC DNA]</scope>
    <source>
        <strain evidence="3 4">7K107</strain>
    </source>
</reference>
<dbReference type="Proteomes" id="UP000248544">
    <property type="component" value="Unassembled WGS sequence"/>
</dbReference>
<dbReference type="RefSeq" id="WP_111169295.1">
    <property type="nucleotide sequence ID" value="NZ_POUA01000180.1"/>
</dbReference>
<dbReference type="EMBL" id="POUA01000180">
    <property type="protein sequence ID" value="PZG41123.1"/>
    <property type="molecule type" value="Genomic_DNA"/>
</dbReference>
<dbReference type="AlphaFoldDB" id="A0A2W2FZJ3"/>
<dbReference type="InterPro" id="IPR015168">
    <property type="entry name" value="SsuA/THI5"/>
</dbReference>
<feature type="domain" description="SsuA/THI5-like" evidence="2">
    <location>
        <begin position="82"/>
        <end position="255"/>
    </location>
</feature>
<evidence type="ECO:0000259" key="2">
    <source>
        <dbReference type="Pfam" id="PF09084"/>
    </source>
</evidence>
<dbReference type="PROSITE" id="PS51257">
    <property type="entry name" value="PROKAR_LIPOPROTEIN"/>
    <property type="match status" value="1"/>
</dbReference>
<sequence>MIGRRSFALLLTAALALPALSACGADGASGAAAASYPLRIGVIGTGNKLTGVIGYLNDEKKLLPLLAPAGVTEVRTFSFPNGPDLNQALLAGELDIALYGDTPALVARGAGQPTRLIAQNTVGIDAGVLARKQGGPARLADLAGTRVAAQKGSYIHRYLLGALEEAGIKPREIVHIYNSDIEAALERGDVDAAAVPAANMEALRLKGYPLIDIASRDHPAYLGSSATVVPESFLGARPGFVKVWQGAQREGTRLAKRDWERYLAFAAKVGGFPAEVTKATTLREQLPEEPFTPQGLRLLENTKKFLVEQKFIRSDFSIDEWIAPGARG</sequence>
<keyword evidence="1" id="KW-0732">Signal</keyword>
<gene>
    <name evidence="3" type="ORF">C1I98_21825</name>
</gene>
<dbReference type="PANTHER" id="PTHR30024">
    <property type="entry name" value="ALIPHATIC SULFONATES-BINDING PROTEIN-RELATED"/>
    <property type="match status" value="1"/>
</dbReference>
<keyword evidence="4" id="KW-1185">Reference proteome</keyword>
<accession>A0A2W2FZJ3</accession>
<evidence type="ECO:0000256" key="1">
    <source>
        <dbReference type="SAM" id="SignalP"/>
    </source>
</evidence>
<comment type="caution">
    <text evidence="3">The sequence shown here is derived from an EMBL/GenBank/DDBJ whole genome shotgun (WGS) entry which is preliminary data.</text>
</comment>
<dbReference type="Gene3D" id="3.40.190.10">
    <property type="entry name" value="Periplasmic binding protein-like II"/>
    <property type="match status" value="2"/>
</dbReference>
<evidence type="ECO:0000313" key="3">
    <source>
        <dbReference type="EMBL" id="PZG41123.1"/>
    </source>
</evidence>